<dbReference type="GO" id="GO:0005737">
    <property type="term" value="C:cytoplasm"/>
    <property type="evidence" value="ECO:0007669"/>
    <property type="project" value="TreeGrafter"/>
</dbReference>
<keyword evidence="1" id="KW-0732">Signal</keyword>
<evidence type="ECO:0000313" key="4">
    <source>
        <dbReference type="Proteomes" id="UP000198287"/>
    </source>
</evidence>
<dbReference type="Proteomes" id="UP000198287">
    <property type="component" value="Unassembled WGS sequence"/>
</dbReference>
<dbReference type="AlphaFoldDB" id="A0A226F1K3"/>
<keyword evidence="4" id="KW-1185">Reference proteome</keyword>
<gene>
    <name evidence="3" type="ORF">Fcan01_01109</name>
</gene>
<dbReference type="SUPFAM" id="SSF56300">
    <property type="entry name" value="Metallo-dependent phosphatases"/>
    <property type="match status" value="1"/>
</dbReference>
<dbReference type="InterPro" id="IPR004843">
    <property type="entry name" value="Calcineurin-like_PHP"/>
</dbReference>
<dbReference type="PANTHER" id="PTHR32440">
    <property type="entry name" value="PHOSPHATASE DCR2-RELATED-RELATED"/>
    <property type="match status" value="1"/>
</dbReference>
<dbReference type="CDD" id="cd07383">
    <property type="entry name" value="MPP_Dcr2"/>
    <property type="match status" value="1"/>
</dbReference>
<feature type="chain" id="PRO_5012985618" evidence="1">
    <location>
        <begin position="24"/>
        <end position="450"/>
    </location>
</feature>
<reference evidence="3 4" key="1">
    <citation type="submission" date="2015-12" db="EMBL/GenBank/DDBJ databases">
        <title>The genome of Folsomia candida.</title>
        <authorList>
            <person name="Faddeeva A."/>
            <person name="Derks M.F."/>
            <person name="Anvar Y."/>
            <person name="Smit S."/>
            <person name="Van Straalen N."/>
            <person name="Roelofs D."/>
        </authorList>
    </citation>
    <scope>NUCLEOTIDE SEQUENCE [LARGE SCALE GENOMIC DNA]</scope>
    <source>
        <strain evidence="3 4">VU population</strain>
        <tissue evidence="3">Whole body</tissue>
    </source>
</reference>
<accession>A0A226F1K3</accession>
<evidence type="ECO:0000259" key="2">
    <source>
        <dbReference type="Pfam" id="PF00149"/>
    </source>
</evidence>
<proteinExistence type="predicted"/>
<sequence>MGNNYLVLFCLIVVISCEYGVAGGNLGRRNFTQSVVSPTQEPCYRCRFLILQFVSAVCPRLRGAKINVDQLDDIVASDPKIKNMLNNIDSMGGNAVFWMNLAERSKQAKVFIRCPQPVRNADKPKLRFNTNGTFKIVNFADLHYGEYQGLPLGKEQDNNSTRVMQTILRIERPDFVVLTGDLITGEFVFYNPEFYLRKVFNTLEERGFRWASTYGNHDNGFTSTRESIFAVESTFSNSYTQTDGTDDLAGLTNYYLLVYSSNATSNVTNEVETPVLIMWFFDSRGGFDMYGLKPANVDETVVNWFKVENAKMKKKWGIVPALAFFHIPTRQYRAIQATISIRSDCVGLVDEAVVTQDRETGLMDALVNSDTVMTTFVGHDHDNSWCCNHKKMQICYNRHSGYGGYGNWARGARVVNLKEEDITHRLNYVRLENGTIIDAFPKGSESTFKL</sequence>
<dbReference type="OrthoDB" id="7775416at2759"/>
<dbReference type="PANTHER" id="PTHR32440:SF11">
    <property type="entry name" value="METALLOPHOSPHOESTERASE DOMAIN-CONTAINING PROTEIN"/>
    <property type="match status" value="1"/>
</dbReference>
<comment type="caution">
    <text evidence="3">The sequence shown here is derived from an EMBL/GenBank/DDBJ whole genome shotgun (WGS) entry which is preliminary data.</text>
</comment>
<dbReference type="InterPro" id="IPR029052">
    <property type="entry name" value="Metallo-depent_PP-like"/>
</dbReference>
<evidence type="ECO:0000313" key="3">
    <source>
        <dbReference type="EMBL" id="OXA63663.1"/>
    </source>
</evidence>
<name>A0A226F1K3_FOLCA</name>
<dbReference type="Pfam" id="PF00149">
    <property type="entry name" value="Metallophos"/>
    <property type="match status" value="1"/>
</dbReference>
<dbReference type="GO" id="GO:0016788">
    <property type="term" value="F:hydrolase activity, acting on ester bonds"/>
    <property type="evidence" value="ECO:0007669"/>
    <property type="project" value="TreeGrafter"/>
</dbReference>
<dbReference type="Gene3D" id="3.60.21.10">
    <property type="match status" value="1"/>
</dbReference>
<protein>
    <submittedName>
        <fullName evidence="3">Putative inactive purple acid phosphatase 16</fullName>
    </submittedName>
</protein>
<feature type="domain" description="Calcineurin-like phosphoesterase" evidence="2">
    <location>
        <begin position="134"/>
        <end position="320"/>
    </location>
</feature>
<evidence type="ECO:0000256" key="1">
    <source>
        <dbReference type="SAM" id="SignalP"/>
    </source>
</evidence>
<feature type="signal peptide" evidence="1">
    <location>
        <begin position="1"/>
        <end position="23"/>
    </location>
</feature>
<dbReference type="EMBL" id="LNIX01000001">
    <property type="protein sequence ID" value="OXA63663.1"/>
    <property type="molecule type" value="Genomic_DNA"/>
</dbReference>
<organism evidence="3 4">
    <name type="scientific">Folsomia candida</name>
    <name type="common">Springtail</name>
    <dbReference type="NCBI Taxonomy" id="158441"/>
    <lineage>
        <taxon>Eukaryota</taxon>
        <taxon>Metazoa</taxon>
        <taxon>Ecdysozoa</taxon>
        <taxon>Arthropoda</taxon>
        <taxon>Hexapoda</taxon>
        <taxon>Collembola</taxon>
        <taxon>Entomobryomorpha</taxon>
        <taxon>Isotomoidea</taxon>
        <taxon>Isotomidae</taxon>
        <taxon>Proisotominae</taxon>
        <taxon>Folsomia</taxon>
    </lineage>
</organism>